<dbReference type="AlphaFoldDB" id="A0A109RPJ9"/>
<keyword evidence="1" id="KW-0732">Signal</keyword>
<reference evidence="3" key="1">
    <citation type="submission" date="2015-12" db="EMBL/GenBank/DDBJ databases">
        <title>Complete genome sequence of Lutibacter profundus strain LP1.</title>
        <authorList>
            <person name="Wissuwa J."/>
            <person name="Le Moine Bauer S."/>
            <person name="Stokke R."/>
            <person name="Dahle H."/>
            <person name="Steen I.H."/>
        </authorList>
    </citation>
    <scope>NUCLEOTIDE SEQUENCE [LARGE SCALE GENOMIC DNA]</scope>
    <source>
        <strain evidence="3">LP1</strain>
    </source>
</reference>
<accession>A0A109RPJ9</accession>
<evidence type="ECO:0000313" key="3">
    <source>
        <dbReference type="Proteomes" id="UP000059672"/>
    </source>
</evidence>
<dbReference type="EMBL" id="CP013355">
    <property type="protein sequence ID" value="AMC12112.1"/>
    <property type="molecule type" value="Genomic_DNA"/>
</dbReference>
<dbReference type="PATRIC" id="fig|1622118.3.peg.2654"/>
<organism evidence="2 3">
    <name type="scientific">Lutibacter profundi</name>
    <dbReference type="NCBI Taxonomy" id="1622118"/>
    <lineage>
        <taxon>Bacteria</taxon>
        <taxon>Pseudomonadati</taxon>
        <taxon>Bacteroidota</taxon>
        <taxon>Flavobacteriia</taxon>
        <taxon>Flavobacteriales</taxon>
        <taxon>Flavobacteriaceae</taxon>
        <taxon>Lutibacter</taxon>
    </lineage>
</organism>
<evidence type="ECO:0000313" key="2">
    <source>
        <dbReference type="EMBL" id="AMC12112.1"/>
    </source>
</evidence>
<feature type="signal peptide" evidence="1">
    <location>
        <begin position="1"/>
        <end position="19"/>
    </location>
</feature>
<dbReference type="InterPro" id="IPR025737">
    <property type="entry name" value="FApF"/>
</dbReference>
<dbReference type="Proteomes" id="UP000059672">
    <property type="component" value="Chromosome"/>
</dbReference>
<proteinExistence type="predicted"/>
<reference evidence="2 3" key="2">
    <citation type="journal article" date="2016" name="Int. J. Syst. Evol. Microbiol.">
        <title>Lutibacter profundi sp. nov., isolated from a deep-sea hydrothermal system on the Arctic Mid-Ocean Ridge and emended description of the genus Lutibacter.</title>
        <authorList>
            <person name="Le Moine Bauer S."/>
            <person name="Roalkvam I."/>
            <person name="Steen I.H."/>
            <person name="Dahle H."/>
        </authorList>
    </citation>
    <scope>NUCLEOTIDE SEQUENCE [LARGE SCALE GENOMIC DNA]</scope>
    <source>
        <strain evidence="2 3">LP1</strain>
    </source>
</reference>
<dbReference type="Pfam" id="PF13557">
    <property type="entry name" value="Phenol_MetA_deg"/>
    <property type="match status" value="1"/>
</dbReference>
<protein>
    <recommendedName>
        <fullName evidence="4">Transporter</fullName>
    </recommendedName>
</protein>
<evidence type="ECO:0000256" key="1">
    <source>
        <dbReference type="SAM" id="SignalP"/>
    </source>
</evidence>
<name>A0A109RPJ9_9FLAO</name>
<dbReference type="KEGG" id="lut:Lupro_12945"/>
<gene>
    <name evidence="2" type="ORF">Lupro_12945</name>
</gene>
<sequence length="314" mass="36852">MKRVFLLFIVFNSMQMLHAQYTEIINSKRPGFSESPYSVGTNVYQFETGFFYRNSTRETAFSKPNTIGGELFFRYGKFYEKLEFNAKVAYQRDEVYNILGPNYNISGISQLTIGAKYLIYQQEYTDKSKEIRSWKKRMAFDKKRLIPSVGAFIGVNTNFLSNDFKENELSIKAAVLLQNDFSNRLVLITNLIADKILSDSNEYSYIATMTYALSYKWSYFIENQGIFKKEMTPKFHFGTGAAYLFSNNLQLDASIRTNFFEDYSFLYSSIGIAWRLDRHSDKVIHKSSPRDQLTKKRKRRKKGNFFSRIFKKKH</sequence>
<dbReference type="OrthoDB" id="1421312at2"/>
<evidence type="ECO:0008006" key="4">
    <source>
        <dbReference type="Google" id="ProtNLM"/>
    </source>
</evidence>
<feature type="chain" id="PRO_5007140408" description="Transporter" evidence="1">
    <location>
        <begin position="20"/>
        <end position="314"/>
    </location>
</feature>
<dbReference type="RefSeq" id="WP_068211206.1">
    <property type="nucleotide sequence ID" value="NZ_CP013355.1"/>
</dbReference>
<keyword evidence="3" id="KW-1185">Reference proteome</keyword>
<dbReference type="STRING" id="1622118.Lupro_12945"/>